<dbReference type="InterPro" id="IPR014719">
    <property type="entry name" value="Ribosomal_bL12_C/ClpS-like"/>
</dbReference>
<dbReference type="GO" id="GO:0006508">
    <property type="term" value="P:proteolysis"/>
    <property type="evidence" value="ECO:0007669"/>
    <property type="project" value="UniProtKB-KW"/>
</dbReference>
<keyword evidence="2" id="KW-0645">Protease</keyword>
<keyword evidence="3" id="KW-1185">Reference proteome</keyword>
<organism evidence="2 3">
    <name type="scientific">Taishania pollutisoli</name>
    <dbReference type="NCBI Taxonomy" id="2766479"/>
    <lineage>
        <taxon>Bacteria</taxon>
        <taxon>Pseudomonadati</taxon>
        <taxon>Bacteroidota</taxon>
        <taxon>Flavobacteriia</taxon>
        <taxon>Flavobacteriales</taxon>
        <taxon>Crocinitomicaceae</taxon>
        <taxon>Taishania</taxon>
    </lineage>
</organism>
<dbReference type="GO" id="GO:0030163">
    <property type="term" value="P:protein catabolic process"/>
    <property type="evidence" value="ECO:0007669"/>
    <property type="project" value="InterPro"/>
</dbReference>
<dbReference type="RefSeq" id="WP_163490971.1">
    <property type="nucleotide sequence ID" value="NZ_JACVEL010000002.1"/>
</dbReference>
<feature type="domain" description="Adaptor protein ClpS core" evidence="1">
    <location>
        <begin position="19"/>
        <end position="81"/>
    </location>
</feature>
<gene>
    <name evidence="2" type="ORF">H9Y05_04935</name>
</gene>
<dbReference type="Gene3D" id="3.30.1390.10">
    <property type="match status" value="1"/>
</dbReference>
<dbReference type="InterPro" id="IPR003769">
    <property type="entry name" value="ClpS_core"/>
</dbReference>
<dbReference type="Pfam" id="PF02617">
    <property type="entry name" value="ClpS"/>
    <property type="match status" value="1"/>
</dbReference>
<evidence type="ECO:0000259" key="1">
    <source>
        <dbReference type="Pfam" id="PF02617"/>
    </source>
</evidence>
<dbReference type="AlphaFoldDB" id="A0A8J6TX14"/>
<evidence type="ECO:0000313" key="3">
    <source>
        <dbReference type="Proteomes" id="UP000652681"/>
    </source>
</evidence>
<protein>
    <submittedName>
        <fullName evidence="2">ATP-dependent Clp protease adaptor ClpS</fullName>
    </submittedName>
</protein>
<proteinExistence type="predicted"/>
<dbReference type="GO" id="GO:0008233">
    <property type="term" value="F:peptidase activity"/>
    <property type="evidence" value="ECO:0007669"/>
    <property type="project" value="UniProtKB-KW"/>
</dbReference>
<name>A0A8J6TX14_9FLAO</name>
<evidence type="ECO:0000313" key="2">
    <source>
        <dbReference type="EMBL" id="MBC9811816.1"/>
    </source>
</evidence>
<keyword evidence="2" id="KW-0378">Hydrolase</keyword>
<accession>A0A8J6TX14</accession>
<dbReference type="EMBL" id="JACVEL010000002">
    <property type="protein sequence ID" value="MBC9811816.1"/>
    <property type="molecule type" value="Genomic_DNA"/>
</dbReference>
<dbReference type="SUPFAM" id="SSF54736">
    <property type="entry name" value="ClpS-like"/>
    <property type="match status" value="1"/>
</dbReference>
<dbReference type="Proteomes" id="UP000652681">
    <property type="component" value="Unassembled WGS sequence"/>
</dbReference>
<comment type="caution">
    <text evidence="2">The sequence shown here is derived from an EMBL/GenBank/DDBJ whole genome shotgun (WGS) entry which is preliminary data.</text>
</comment>
<sequence length="90" mass="10178">MSSVQTQESVLSVETLLDQHDLIVYNDDVNTFDHVIESLIKVCRHDSIQAEQCTLIIHYNGKCQVKRGTFEKLEPMCTALLDRGISAVIE</sequence>
<reference evidence="2" key="1">
    <citation type="submission" date="2020-09" db="EMBL/GenBank/DDBJ databases">
        <title>Taishania pollutisoli gen. nov., sp. nov., Isolated from Tetrabromobisphenol A-Contaminated Soil.</title>
        <authorList>
            <person name="Chen Q."/>
        </authorList>
    </citation>
    <scope>NUCLEOTIDE SEQUENCE</scope>
    <source>
        <strain evidence="2">CZZ-1</strain>
    </source>
</reference>